<feature type="signal peptide" evidence="1">
    <location>
        <begin position="1"/>
        <end position="17"/>
    </location>
</feature>
<organism evidence="2 3">
    <name type="scientific">Hyaloscypha bicolor E</name>
    <dbReference type="NCBI Taxonomy" id="1095630"/>
    <lineage>
        <taxon>Eukaryota</taxon>
        <taxon>Fungi</taxon>
        <taxon>Dikarya</taxon>
        <taxon>Ascomycota</taxon>
        <taxon>Pezizomycotina</taxon>
        <taxon>Leotiomycetes</taxon>
        <taxon>Helotiales</taxon>
        <taxon>Hyaloscyphaceae</taxon>
        <taxon>Hyaloscypha</taxon>
        <taxon>Hyaloscypha bicolor</taxon>
    </lineage>
</organism>
<name>A0A2J6TA51_9HELO</name>
<evidence type="ECO:0000256" key="1">
    <source>
        <dbReference type="SAM" id="SignalP"/>
    </source>
</evidence>
<keyword evidence="1" id="KW-0732">Signal</keyword>
<dbReference type="EMBL" id="KZ613803">
    <property type="protein sequence ID" value="PMD59906.1"/>
    <property type="molecule type" value="Genomic_DNA"/>
</dbReference>
<reference evidence="2 3" key="1">
    <citation type="submission" date="2016-04" db="EMBL/GenBank/DDBJ databases">
        <title>A degradative enzymes factory behind the ericoid mycorrhizal symbiosis.</title>
        <authorList>
            <consortium name="DOE Joint Genome Institute"/>
            <person name="Martino E."/>
            <person name="Morin E."/>
            <person name="Grelet G."/>
            <person name="Kuo A."/>
            <person name="Kohler A."/>
            <person name="Daghino S."/>
            <person name="Barry K."/>
            <person name="Choi C."/>
            <person name="Cichocki N."/>
            <person name="Clum A."/>
            <person name="Copeland A."/>
            <person name="Hainaut M."/>
            <person name="Haridas S."/>
            <person name="Labutti K."/>
            <person name="Lindquist E."/>
            <person name="Lipzen A."/>
            <person name="Khouja H.-R."/>
            <person name="Murat C."/>
            <person name="Ohm R."/>
            <person name="Olson A."/>
            <person name="Spatafora J."/>
            <person name="Veneault-Fourrey C."/>
            <person name="Henrissat B."/>
            <person name="Grigoriev I."/>
            <person name="Martin F."/>
            <person name="Perotto S."/>
        </authorList>
    </citation>
    <scope>NUCLEOTIDE SEQUENCE [LARGE SCALE GENOMIC DNA]</scope>
    <source>
        <strain evidence="2 3">E</strain>
    </source>
</reference>
<sequence>MLLSTATYLLLPAAVLAAPAPVTDISSRGLAIREAEGVGLANTNARVDCFIVNSGGPVNCRKGPGLSYPVRTTFDEGTTHTFSCYDTGSCIEENCSWDYAVNWGCYVNGFYTDDTCTTENLGHC</sequence>
<evidence type="ECO:0000313" key="3">
    <source>
        <dbReference type="Proteomes" id="UP000235371"/>
    </source>
</evidence>
<dbReference type="AlphaFoldDB" id="A0A2J6TA51"/>
<dbReference type="RefSeq" id="XP_024736810.1">
    <property type="nucleotide sequence ID" value="XM_024883108.1"/>
</dbReference>
<keyword evidence="3" id="KW-1185">Reference proteome</keyword>
<accession>A0A2J6TA51</accession>
<dbReference type="Proteomes" id="UP000235371">
    <property type="component" value="Unassembled WGS sequence"/>
</dbReference>
<proteinExistence type="predicted"/>
<dbReference type="GeneID" id="36591185"/>
<protein>
    <submittedName>
        <fullName evidence="2">Uncharacterized protein</fullName>
    </submittedName>
</protein>
<dbReference type="InParanoid" id="A0A2J6TA51"/>
<dbReference type="OrthoDB" id="5378741at2759"/>
<feature type="chain" id="PRO_5014412918" evidence="1">
    <location>
        <begin position="18"/>
        <end position="124"/>
    </location>
</feature>
<evidence type="ECO:0000313" key="2">
    <source>
        <dbReference type="EMBL" id="PMD59906.1"/>
    </source>
</evidence>
<gene>
    <name evidence="2" type="ORF">K444DRAFT_629766</name>
</gene>